<feature type="transmembrane region" description="Helical" evidence="2">
    <location>
        <begin position="224"/>
        <end position="246"/>
    </location>
</feature>
<dbReference type="OrthoDB" id="5525184at2"/>
<keyword evidence="2" id="KW-0472">Membrane</keyword>
<dbReference type="Gene3D" id="1.25.40.10">
    <property type="entry name" value="Tetratricopeptide repeat domain"/>
    <property type="match status" value="1"/>
</dbReference>
<comment type="caution">
    <text evidence="5">The sequence shown here is derived from an EMBL/GenBank/DDBJ whole genome shotgun (WGS) entry which is preliminary data.</text>
</comment>
<dbReference type="Proteomes" id="UP000440224">
    <property type="component" value="Unassembled WGS sequence"/>
</dbReference>
<evidence type="ECO:0000313" key="5">
    <source>
        <dbReference type="EMBL" id="MRG96388.1"/>
    </source>
</evidence>
<organism evidence="5 6">
    <name type="scientific">Polyangium spumosum</name>
    <dbReference type="NCBI Taxonomy" id="889282"/>
    <lineage>
        <taxon>Bacteria</taxon>
        <taxon>Pseudomonadati</taxon>
        <taxon>Myxococcota</taxon>
        <taxon>Polyangia</taxon>
        <taxon>Polyangiales</taxon>
        <taxon>Polyangiaceae</taxon>
        <taxon>Polyangium</taxon>
    </lineage>
</organism>
<evidence type="ECO:0000259" key="4">
    <source>
        <dbReference type="Pfam" id="PF08308"/>
    </source>
</evidence>
<feature type="domain" description="PEGA" evidence="4">
    <location>
        <begin position="129"/>
        <end position="195"/>
    </location>
</feature>
<dbReference type="AlphaFoldDB" id="A0A6N7PWE0"/>
<feature type="transmembrane region" description="Helical" evidence="2">
    <location>
        <begin position="294"/>
        <end position="318"/>
    </location>
</feature>
<dbReference type="EMBL" id="WJIE01000011">
    <property type="protein sequence ID" value="MRG96388.1"/>
    <property type="molecule type" value="Genomic_DNA"/>
</dbReference>
<feature type="repeat" description="TPR" evidence="1">
    <location>
        <begin position="43"/>
        <end position="76"/>
    </location>
</feature>
<protein>
    <submittedName>
        <fullName evidence="5">PEGA domain-containing protein</fullName>
    </submittedName>
</protein>
<dbReference type="InterPro" id="IPR019734">
    <property type="entry name" value="TPR_rpt"/>
</dbReference>
<evidence type="ECO:0000256" key="1">
    <source>
        <dbReference type="PROSITE-ProRule" id="PRU00339"/>
    </source>
</evidence>
<feature type="signal peptide" evidence="3">
    <location>
        <begin position="1"/>
        <end position="23"/>
    </location>
</feature>
<evidence type="ECO:0000313" key="6">
    <source>
        <dbReference type="Proteomes" id="UP000440224"/>
    </source>
</evidence>
<feature type="chain" id="PRO_5026763079" evidence="3">
    <location>
        <begin position="24"/>
        <end position="348"/>
    </location>
</feature>
<name>A0A6N7PWE0_9BACT</name>
<gene>
    <name evidence="5" type="ORF">GF068_31360</name>
</gene>
<reference evidence="5 6" key="1">
    <citation type="submission" date="2019-10" db="EMBL/GenBank/DDBJ databases">
        <title>A soil myxobacterium in the family Polyangiaceae.</title>
        <authorList>
            <person name="Li Y."/>
            <person name="Wang J."/>
        </authorList>
    </citation>
    <scope>NUCLEOTIDE SEQUENCE [LARGE SCALE GENOMIC DNA]</scope>
    <source>
        <strain evidence="5 6">DSM 14734</strain>
    </source>
</reference>
<keyword evidence="2" id="KW-1133">Transmembrane helix</keyword>
<keyword evidence="6" id="KW-1185">Reference proteome</keyword>
<dbReference type="InterPro" id="IPR013229">
    <property type="entry name" value="PEGA"/>
</dbReference>
<evidence type="ECO:0000256" key="2">
    <source>
        <dbReference type="SAM" id="Phobius"/>
    </source>
</evidence>
<dbReference type="PROSITE" id="PS50005">
    <property type="entry name" value="TPR"/>
    <property type="match status" value="1"/>
</dbReference>
<accession>A0A6N7PWE0</accession>
<dbReference type="Pfam" id="PF08308">
    <property type="entry name" value="PEGA"/>
    <property type="match status" value="1"/>
</dbReference>
<dbReference type="SUPFAM" id="SSF48452">
    <property type="entry name" value="TPR-like"/>
    <property type="match status" value="1"/>
</dbReference>
<dbReference type="InterPro" id="IPR011990">
    <property type="entry name" value="TPR-like_helical_dom_sf"/>
</dbReference>
<keyword evidence="3" id="KW-0732">Signal</keyword>
<keyword evidence="1" id="KW-0802">TPR repeat</keyword>
<keyword evidence="2" id="KW-0812">Transmembrane</keyword>
<proteinExistence type="predicted"/>
<dbReference type="RefSeq" id="WP_153823193.1">
    <property type="nucleotide sequence ID" value="NZ_WJIE01000011.1"/>
</dbReference>
<evidence type="ECO:0000256" key="3">
    <source>
        <dbReference type="SAM" id="SignalP"/>
    </source>
</evidence>
<sequence>MRGSALTLGLMASGVLVSAPVLGQGAKAGATPQPAASDVATRVQKLYVDGAFWADKGQYEKARALFEEAFKLDARPQIAANLGNAELEVGKPREAAEHFDYFFREDKTATPAERAAIEDLQKKALAKIGTLRVTVDVPGAEVFVDGRSVGKAPLASPIYVDPGNYTIEAKAPGHVPASRLTAVAAGAQLPIDFKLAAAGETGGPGPIGPPIVPPPTEQGWRKPLMYTSIGLGVLGLGVGIGFTVAAEGKNQEVDDEVLYWQVRTSTANPICPLGVENDPRCVKLNKLIDERDSLMRFGIVGYALAGVGAAGAIAIALTTPKSLKADENKAPTVMVVPTLSGLVAFGSF</sequence>